<sequence>MARVASSPILVTSASSNSTTGMNTADNQIKIMVCQEAKVLASTEEKRRKFVVWIRVMGFINFGLLRLVVSLGDSVVDSALPFGRQNFWMGFRLTAPTAAETTMGRAKIEIKFGSKKIASYDGPSFNISATKAKPALRNDAIVLLTTPDGLFLAMKNSTPILSAVPMPLKLHQGDHGSFIKKGETVEFYRKKRGSGCNVKILQLPYVVMLTLTVPNVYDPTATTFRVREVVMLPAFPIKPPIIKSYDGRRIQIFTDCEEVTVKSGGKLLQPLYFVAGTPGRHTFYCDGAKGQVFTVALNGERWDLQLADM</sequence>
<proteinExistence type="predicted"/>
<name>A0AA36DGT4_9BILA</name>
<gene>
    <name evidence="1" type="ORF">MSPICULIGERA_LOCUS25356</name>
</gene>
<evidence type="ECO:0000313" key="1">
    <source>
        <dbReference type="EMBL" id="CAJ0587385.1"/>
    </source>
</evidence>
<organism evidence="1 2">
    <name type="scientific">Mesorhabditis spiculigera</name>
    <dbReference type="NCBI Taxonomy" id="96644"/>
    <lineage>
        <taxon>Eukaryota</taxon>
        <taxon>Metazoa</taxon>
        <taxon>Ecdysozoa</taxon>
        <taxon>Nematoda</taxon>
        <taxon>Chromadorea</taxon>
        <taxon>Rhabditida</taxon>
        <taxon>Rhabditina</taxon>
        <taxon>Rhabditomorpha</taxon>
        <taxon>Rhabditoidea</taxon>
        <taxon>Rhabditidae</taxon>
        <taxon>Mesorhabditinae</taxon>
        <taxon>Mesorhabditis</taxon>
    </lineage>
</organism>
<accession>A0AA36DGT4</accession>
<reference evidence="1" key="1">
    <citation type="submission" date="2023-06" db="EMBL/GenBank/DDBJ databases">
        <authorList>
            <person name="Delattre M."/>
        </authorList>
    </citation>
    <scope>NUCLEOTIDE SEQUENCE</scope>
    <source>
        <strain evidence="1">AF72</strain>
    </source>
</reference>
<dbReference type="Proteomes" id="UP001177023">
    <property type="component" value="Unassembled WGS sequence"/>
</dbReference>
<protein>
    <submittedName>
        <fullName evidence="1">Uncharacterized protein</fullName>
    </submittedName>
</protein>
<evidence type="ECO:0000313" key="2">
    <source>
        <dbReference type="Proteomes" id="UP001177023"/>
    </source>
</evidence>
<comment type="caution">
    <text evidence="1">The sequence shown here is derived from an EMBL/GenBank/DDBJ whole genome shotgun (WGS) entry which is preliminary data.</text>
</comment>
<dbReference type="AlphaFoldDB" id="A0AA36DGT4"/>
<keyword evidence="2" id="KW-1185">Reference proteome</keyword>
<feature type="non-terminal residue" evidence="1">
    <location>
        <position position="1"/>
    </location>
</feature>
<dbReference type="EMBL" id="CATQJA010002710">
    <property type="protein sequence ID" value="CAJ0587385.1"/>
    <property type="molecule type" value="Genomic_DNA"/>
</dbReference>